<protein>
    <submittedName>
        <fullName evidence="5">Unannotated protein</fullName>
    </submittedName>
</protein>
<dbReference type="PANTHER" id="PTHR43179:SF12">
    <property type="entry name" value="GALACTOFURANOSYLTRANSFERASE GLFT2"/>
    <property type="match status" value="1"/>
</dbReference>
<dbReference type="Gene3D" id="3.90.550.10">
    <property type="entry name" value="Spore Coat Polysaccharide Biosynthesis Protein SpsA, Chain A"/>
    <property type="match status" value="1"/>
</dbReference>
<dbReference type="InterPro" id="IPR029044">
    <property type="entry name" value="Nucleotide-diphossugar_trans"/>
</dbReference>
<proteinExistence type="inferred from homology"/>
<dbReference type="EMBL" id="CAEZSR010000125">
    <property type="protein sequence ID" value="CAB4576707.1"/>
    <property type="molecule type" value="Genomic_DNA"/>
</dbReference>
<evidence type="ECO:0000256" key="3">
    <source>
        <dbReference type="ARBA" id="ARBA00022679"/>
    </source>
</evidence>
<dbReference type="SUPFAM" id="SSF53448">
    <property type="entry name" value="Nucleotide-diphospho-sugar transferases"/>
    <property type="match status" value="1"/>
</dbReference>
<evidence type="ECO:0000313" key="5">
    <source>
        <dbReference type="EMBL" id="CAB4576707.1"/>
    </source>
</evidence>
<dbReference type="AlphaFoldDB" id="A0A6J6EKT2"/>
<evidence type="ECO:0000259" key="4">
    <source>
        <dbReference type="Pfam" id="PF00535"/>
    </source>
</evidence>
<dbReference type="GO" id="GO:0016757">
    <property type="term" value="F:glycosyltransferase activity"/>
    <property type="evidence" value="ECO:0007669"/>
    <property type="project" value="UniProtKB-KW"/>
</dbReference>
<evidence type="ECO:0000256" key="2">
    <source>
        <dbReference type="ARBA" id="ARBA00022676"/>
    </source>
</evidence>
<organism evidence="5">
    <name type="scientific">freshwater metagenome</name>
    <dbReference type="NCBI Taxonomy" id="449393"/>
    <lineage>
        <taxon>unclassified sequences</taxon>
        <taxon>metagenomes</taxon>
        <taxon>ecological metagenomes</taxon>
    </lineage>
</organism>
<sequence>MTNTIRVYLIHYSAPEWILSSVSSVLASDSLVEVFVVDNSGDAPDFPQPVKVLRPDRNLGFAGAANFALRHSMSLCDSDLCVIGAHDLHVEPSTLRSLQDVMRTHPKIGVLGPRPDSGLAVRPVVRSEGNLDYVADISGTCMMIRHRTAAEVNGFDESMGSYVEDVEFCLRAGDLGWDVARCRAVGAHGLGSAHSDMAIRLIAENRVLLRRRRDGLLSSIKLTAAHAYIGTRWCMTGRTRSGIAKLKALRRSILYAASPPKRIGLDMDGAPH</sequence>
<accession>A0A6J6EKT2</accession>
<dbReference type="InterPro" id="IPR001173">
    <property type="entry name" value="Glyco_trans_2-like"/>
</dbReference>
<comment type="similarity">
    <text evidence="1">Belongs to the glycosyltransferase 2 family.</text>
</comment>
<reference evidence="5" key="1">
    <citation type="submission" date="2020-05" db="EMBL/GenBank/DDBJ databases">
        <authorList>
            <person name="Chiriac C."/>
            <person name="Salcher M."/>
            <person name="Ghai R."/>
            <person name="Kavagutti S V."/>
        </authorList>
    </citation>
    <scope>NUCLEOTIDE SEQUENCE</scope>
</reference>
<dbReference type="Pfam" id="PF00535">
    <property type="entry name" value="Glycos_transf_2"/>
    <property type="match status" value="1"/>
</dbReference>
<evidence type="ECO:0000256" key="1">
    <source>
        <dbReference type="ARBA" id="ARBA00006739"/>
    </source>
</evidence>
<keyword evidence="2" id="KW-0328">Glycosyltransferase</keyword>
<name>A0A6J6EKT2_9ZZZZ</name>
<feature type="domain" description="Glycosyltransferase 2-like" evidence="4">
    <location>
        <begin position="10"/>
        <end position="126"/>
    </location>
</feature>
<keyword evidence="3" id="KW-0808">Transferase</keyword>
<gene>
    <name evidence="5" type="ORF">UFOPK1493_02759</name>
</gene>
<dbReference type="PANTHER" id="PTHR43179">
    <property type="entry name" value="RHAMNOSYLTRANSFERASE WBBL"/>
    <property type="match status" value="1"/>
</dbReference>